<dbReference type="EMBL" id="VSSQ01084656">
    <property type="protein sequence ID" value="MPN32576.1"/>
    <property type="molecule type" value="Genomic_DNA"/>
</dbReference>
<dbReference type="AlphaFoldDB" id="A0A645H276"/>
<reference evidence="1" key="1">
    <citation type="submission" date="2019-08" db="EMBL/GenBank/DDBJ databases">
        <authorList>
            <person name="Kucharzyk K."/>
            <person name="Murdoch R.W."/>
            <person name="Higgins S."/>
            <person name="Loffler F."/>
        </authorList>
    </citation>
    <scope>NUCLEOTIDE SEQUENCE</scope>
</reference>
<organism evidence="1">
    <name type="scientific">bioreactor metagenome</name>
    <dbReference type="NCBI Taxonomy" id="1076179"/>
    <lineage>
        <taxon>unclassified sequences</taxon>
        <taxon>metagenomes</taxon>
        <taxon>ecological metagenomes</taxon>
    </lineage>
</organism>
<protein>
    <submittedName>
        <fullName evidence="1">Uncharacterized protein</fullName>
    </submittedName>
</protein>
<accession>A0A645H276</accession>
<comment type="caution">
    <text evidence="1">The sequence shown here is derived from an EMBL/GenBank/DDBJ whole genome shotgun (WGS) entry which is preliminary data.</text>
</comment>
<sequence>MSIKILEKYLQVCKQYGLEPNWKDLKKFKDIC</sequence>
<evidence type="ECO:0000313" key="1">
    <source>
        <dbReference type="EMBL" id="MPN32576.1"/>
    </source>
</evidence>
<gene>
    <name evidence="1" type="ORF">SDC9_180056</name>
</gene>
<proteinExistence type="predicted"/>
<name>A0A645H276_9ZZZZ</name>